<evidence type="ECO:0000256" key="8">
    <source>
        <dbReference type="ARBA" id="ARBA00023022"/>
    </source>
</evidence>
<dbReference type="GO" id="GO:0019731">
    <property type="term" value="P:antibacterial humoral response"/>
    <property type="evidence" value="ECO:0007669"/>
    <property type="project" value="TreeGrafter"/>
</dbReference>
<reference evidence="13" key="1">
    <citation type="submission" date="2020-03" db="EMBL/GenBank/DDBJ databases">
        <title>Studies in the Genomics of Life Span.</title>
        <authorList>
            <person name="Glass D."/>
        </authorList>
    </citation>
    <scope>NUCLEOTIDE SEQUENCE</scope>
    <source>
        <strain evidence="13">LTLLF</strain>
        <tissue evidence="13">Muscle</tissue>
    </source>
</reference>
<dbReference type="GO" id="GO:0051673">
    <property type="term" value="P:disruption of plasma membrane integrity in another organism"/>
    <property type="evidence" value="ECO:0007669"/>
    <property type="project" value="TreeGrafter"/>
</dbReference>
<evidence type="ECO:0000256" key="1">
    <source>
        <dbReference type="ARBA" id="ARBA00004613"/>
    </source>
</evidence>
<comment type="caution">
    <text evidence="13">The sequence shown here is derived from an EMBL/GenBank/DDBJ whole genome shotgun (WGS) entry which is preliminary data.</text>
</comment>
<keyword evidence="8" id="KW-0044">Antibiotic</keyword>
<keyword evidence="6 10" id="KW-0732">Signal</keyword>
<feature type="domain" description="Beta/alpha-defensin C-terminal" evidence="11">
    <location>
        <begin position="65"/>
        <end position="94"/>
    </location>
</feature>
<dbReference type="InterPro" id="IPR002366">
    <property type="entry name" value="Alpha-defensin_N"/>
</dbReference>
<dbReference type="InterPro" id="IPR016327">
    <property type="entry name" value="Alpha-defensin"/>
</dbReference>
<sequence length="96" mass="10848">MRTLFLLIALPLLALQTQAEPPLGRAEEVLDQEQLGEDEQGVSIFLGGDDSTALQDADVRSGVTCYCRRGGCRFPERLLGYCRDRRNIVYRLCCRR</sequence>
<dbReference type="GO" id="GO:0002227">
    <property type="term" value="P:innate immune response in mucosa"/>
    <property type="evidence" value="ECO:0007669"/>
    <property type="project" value="TreeGrafter"/>
</dbReference>
<proteinExistence type="inferred from homology"/>
<name>A0A8J6GJ12_MICOH</name>
<dbReference type="GO" id="GO:0031012">
    <property type="term" value="C:extracellular matrix"/>
    <property type="evidence" value="ECO:0007669"/>
    <property type="project" value="TreeGrafter"/>
</dbReference>
<dbReference type="PIRSF" id="PIRSF001875">
    <property type="entry name" value="Alpha-defensin"/>
    <property type="match status" value="1"/>
</dbReference>
<dbReference type="SMART" id="SM00048">
    <property type="entry name" value="DEFSN"/>
    <property type="match status" value="1"/>
</dbReference>
<evidence type="ECO:0000256" key="10">
    <source>
        <dbReference type="SAM" id="SignalP"/>
    </source>
</evidence>
<dbReference type="Proteomes" id="UP000710432">
    <property type="component" value="Unassembled WGS sequence"/>
</dbReference>
<keyword evidence="5" id="KW-0295">Fungicide</keyword>
<dbReference type="GO" id="GO:0050830">
    <property type="term" value="P:defense response to Gram-positive bacterium"/>
    <property type="evidence" value="ECO:0007669"/>
    <property type="project" value="TreeGrafter"/>
</dbReference>
<dbReference type="Pfam" id="PF00323">
    <property type="entry name" value="Defensin_1"/>
    <property type="match status" value="1"/>
</dbReference>
<dbReference type="EMBL" id="JAATJU010021149">
    <property type="protein sequence ID" value="KAH0514541.1"/>
    <property type="molecule type" value="Genomic_DNA"/>
</dbReference>
<evidence type="ECO:0000256" key="7">
    <source>
        <dbReference type="ARBA" id="ARBA00022940"/>
    </source>
</evidence>
<dbReference type="SMART" id="SM01418">
    <property type="entry name" value="Defensin_propep"/>
    <property type="match status" value="1"/>
</dbReference>
<comment type="subcellular location">
    <subcellularLocation>
        <location evidence="1">Secreted</location>
    </subcellularLocation>
</comment>
<keyword evidence="7" id="KW-0211">Defensin</keyword>
<dbReference type="GO" id="GO:0071222">
    <property type="term" value="P:cellular response to lipopolysaccharide"/>
    <property type="evidence" value="ECO:0007669"/>
    <property type="project" value="TreeGrafter"/>
</dbReference>
<organism evidence="13 14">
    <name type="scientific">Microtus ochrogaster</name>
    <name type="common">Prairie vole</name>
    <dbReference type="NCBI Taxonomy" id="79684"/>
    <lineage>
        <taxon>Eukaryota</taxon>
        <taxon>Metazoa</taxon>
        <taxon>Chordata</taxon>
        <taxon>Craniata</taxon>
        <taxon>Vertebrata</taxon>
        <taxon>Euteleostomi</taxon>
        <taxon>Mammalia</taxon>
        <taxon>Eutheria</taxon>
        <taxon>Euarchontoglires</taxon>
        <taxon>Glires</taxon>
        <taxon>Rodentia</taxon>
        <taxon>Myomorpha</taxon>
        <taxon>Muroidea</taxon>
        <taxon>Cricetidae</taxon>
        <taxon>Arvicolinae</taxon>
        <taxon>Microtus</taxon>
    </lineage>
</organism>
<evidence type="ECO:0000256" key="5">
    <source>
        <dbReference type="ARBA" id="ARBA00022577"/>
    </source>
</evidence>
<keyword evidence="4" id="KW-0929">Antimicrobial</keyword>
<evidence type="ECO:0000256" key="3">
    <source>
        <dbReference type="ARBA" id="ARBA00022525"/>
    </source>
</evidence>
<feature type="signal peptide" evidence="10">
    <location>
        <begin position="1"/>
        <end position="19"/>
    </location>
</feature>
<comment type="similarity">
    <text evidence="2">Belongs to the alpha-defensin family.</text>
</comment>
<dbReference type="AlphaFoldDB" id="A0A8J6GJ12"/>
<dbReference type="InterPro" id="IPR006081">
    <property type="entry name" value="Alpha-defensin_C"/>
</dbReference>
<evidence type="ECO:0000256" key="2">
    <source>
        <dbReference type="ARBA" id="ARBA00006519"/>
    </source>
</evidence>
<dbReference type="InterPro" id="IPR006080">
    <property type="entry name" value="Beta/alpha-defensin_C"/>
</dbReference>
<protein>
    <submittedName>
        <fullName evidence="13">Neutrophil antibiotic peptide NP-1</fullName>
    </submittedName>
</protein>
<evidence type="ECO:0000256" key="4">
    <source>
        <dbReference type="ARBA" id="ARBA00022529"/>
    </source>
</evidence>
<dbReference type="GO" id="GO:0050832">
    <property type="term" value="P:defense response to fungus"/>
    <property type="evidence" value="ECO:0007669"/>
    <property type="project" value="UniProtKB-KW"/>
</dbReference>
<accession>A0A8J6GJ12</accession>
<dbReference type="PANTHER" id="PTHR11876:SF31">
    <property type="entry name" value="DEFENSIN ALPHA 10-RELATED"/>
    <property type="match status" value="1"/>
</dbReference>
<dbReference type="GO" id="GO:0061844">
    <property type="term" value="P:antimicrobial humoral immune response mediated by antimicrobial peptide"/>
    <property type="evidence" value="ECO:0007669"/>
    <property type="project" value="TreeGrafter"/>
</dbReference>
<evidence type="ECO:0000313" key="14">
    <source>
        <dbReference type="Proteomes" id="UP000710432"/>
    </source>
</evidence>
<evidence type="ECO:0000256" key="9">
    <source>
        <dbReference type="ARBA" id="ARBA00023157"/>
    </source>
</evidence>
<evidence type="ECO:0000256" key="6">
    <source>
        <dbReference type="ARBA" id="ARBA00022729"/>
    </source>
</evidence>
<dbReference type="Pfam" id="PF00879">
    <property type="entry name" value="Defensin_propep"/>
    <property type="match status" value="1"/>
</dbReference>
<dbReference type="GO" id="GO:0031640">
    <property type="term" value="P:killing of cells of another organism"/>
    <property type="evidence" value="ECO:0007669"/>
    <property type="project" value="UniProtKB-KW"/>
</dbReference>
<keyword evidence="9" id="KW-1015">Disulfide bond</keyword>
<evidence type="ECO:0000313" key="13">
    <source>
        <dbReference type="EMBL" id="KAH0514541.1"/>
    </source>
</evidence>
<feature type="chain" id="PRO_5035277344" evidence="10">
    <location>
        <begin position="20"/>
        <end position="96"/>
    </location>
</feature>
<dbReference type="GO" id="GO:0005615">
    <property type="term" value="C:extracellular space"/>
    <property type="evidence" value="ECO:0007669"/>
    <property type="project" value="InterPro"/>
</dbReference>
<feature type="domain" description="Alpha-defensin N-terminal" evidence="12">
    <location>
        <begin position="1"/>
        <end position="51"/>
    </location>
</feature>
<dbReference type="PANTHER" id="PTHR11876">
    <property type="entry name" value="ALPHA-DEFENSIN 1"/>
    <property type="match status" value="1"/>
</dbReference>
<gene>
    <name evidence="13" type="ORF">LTLLF_134590</name>
</gene>
<dbReference type="GO" id="GO:0050829">
    <property type="term" value="P:defense response to Gram-negative bacterium"/>
    <property type="evidence" value="ECO:0007669"/>
    <property type="project" value="TreeGrafter"/>
</dbReference>
<keyword evidence="3" id="KW-0964">Secreted</keyword>
<evidence type="ECO:0000259" key="12">
    <source>
        <dbReference type="SMART" id="SM01418"/>
    </source>
</evidence>
<evidence type="ECO:0000259" key="11">
    <source>
        <dbReference type="SMART" id="SM00048"/>
    </source>
</evidence>